<dbReference type="Proteomes" id="UP001187192">
    <property type="component" value="Unassembled WGS sequence"/>
</dbReference>
<evidence type="ECO:0000313" key="2">
    <source>
        <dbReference type="EMBL" id="GMN40322.1"/>
    </source>
</evidence>
<name>A0AA87ZTZ9_FICCA</name>
<organism evidence="2 3">
    <name type="scientific">Ficus carica</name>
    <name type="common">Common fig</name>
    <dbReference type="NCBI Taxonomy" id="3494"/>
    <lineage>
        <taxon>Eukaryota</taxon>
        <taxon>Viridiplantae</taxon>
        <taxon>Streptophyta</taxon>
        <taxon>Embryophyta</taxon>
        <taxon>Tracheophyta</taxon>
        <taxon>Spermatophyta</taxon>
        <taxon>Magnoliopsida</taxon>
        <taxon>eudicotyledons</taxon>
        <taxon>Gunneridae</taxon>
        <taxon>Pentapetalae</taxon>
        <taxon>rosids</taxon>
        <taxon>fabids</taxon>
        <taxon>Rosales</taxon>
        <taxon>Moraceae</taxon>
        <taxon>Ficeae</taxon>
        <taxon>Ficus</taxon>
    </lineage>
</organism>
<feature type="compositionally biased region" description="Polar residues" evidence="1">
    <location>
        <begin position="1"/>
        <end position="10"/>
    </location>
</feature>
<dbReference type="AlphaFoldDB" id="A0AA87ZTZ9"/>
<dbReference type="EMBL" id="BTGU01000011">
    <property type="protein sequence ID" value="GMN40322.1"/>
    <property type="molecule type" value="Genomic_DNA"/>
</dbReference>
<dbReference type="Gramene" id="FCD_00015215-RA">
    <property type="protein sequence ID" value="FCD_00015215-RA:cds"/>
    <property type="gene ID" value="FCD_00015215"/>
</dbReference>
<proteinExistence type="predicted"/>
<evidence type="ECO:0000256" key="1">
    <source>
        <dbReference type="SAM" id="MobiDB-lite"/>
    </source>
</evidence>
<comment type="caution">
    <text evidence="2">The sequence shown here is derived from an EMBL/GenBank/DDBJ whole genome shotgun (WGS) entry which is preliminary data.</text>
</comment>
<reference evidence="2" key="1">
    <citation type="submission" date="2023-07" db="EMBL/GenBank/DDBJ databases">
        <title>draft genome sequence of fig (Ficus carica).</title>
        <authorList>
            <person name="Takahashi T."/>
            <person name="Nishimura K."/>
        </authorList>
    </citation>
    <scope>NUCLEOTIDE SEQUENCE</scope>
</reference>
<protein>
    <submittedName>
        <fullName evidence="2">Uncharacterized protein</fullName>
    </submittedName>
</protein>
<evidence type="ECO:0000313" key="3">
    <source>
        <dbReference type="Proteomes" id="UP001187192"/>
    </source>
</evidence>
<keyword evidence="3" id="KW-1185">Reference proteome</keyword>
<feature type="region of interest" description="Disordered" evidence="1">
    <location>
        <begin position="1"/>
        <end position="41"/>
    </location>
</feature>
<sequence>MLLEMSSPSSLAEDKSLRGPSSRDLASPSLKVVASSGGASS</sequence>
<accession>A0AA87ZTZ9</accession>
<gene>
    <name evidence="2" type="ORF">TIFTF001_009548</name>
</gene>